<keyword evidence="6" id="KW-0732">Signal</keyword>
<feature type="transmembrane region" description="Helical" evidence="5">
    <location>
        <begin position="145"/>
        <end position="164"/>
    </location>
</feature>
<feature type="chain" id="PRO_5046120390" evidence="6">
    <location>
        <begin position="34"/>
        <end position="211"/>
    </location>
</feature>
<keyword evidence="3 5" id="KW-1133">Transmembrane helix</keyword>
<feature type="transmembrane region" description="Helical" evidence="5">
    <location>
        <begin position="119"/>
        <end position="138"/>
    </location>
</feature>
<evidence type="ECO:0000256" key="5">
    <source>
        <dbReference type="SAM" id="Phobius"/>
    </source>
</evidence>
<name>A0ABU9BKE9_9BURK</name>
<gene>
    <name evidence="8" type="primary">rrtA</name>
    <name evidence="8" type="ORF">AACH06_06355</name>
</gene>
<feature type="signal peptide" evidence="6">
    <location>
        <begin position="1"/>
        <end position="33"/>
    </location>
</feature>
<evidence type="ECO:0000256" key="1">
    <source>
        <dbReference type="ARBA" id="ARBA00004141"/>
    </source>
</evidence>
<evidence type="ECO:0000259" key="7">
    <source>
        <dbReference type="Pfam" id="PF01694"/>
    </source>
</evidence>
<keyword evidence="9" id="KW-1185">Reference proteome</keyword>
<comment type="subcellular location">
    <subcellularLocation>
        <location evidence="1">Membrane</location>
        <topology evidence="1">Multi-pass membrane protein</topology>
    </subcellularLocation>
</comment>
<accession>A0ABU9BKE9</accession>
<dbReference type="Gene3D" id="1.20.1540.10">
    <property type="entry name" value="Rhomboid-like"/>
    <property type="match status" value="1"/>
</dbReference>
<dbReference type="RefSeq" id="WP_341424810.1">
    <property type="nucleotide sequence ID" value="NZ_JBBUTG010000003.1"/>
</dbReference>
<organism evidence="8 9">
    <name type="scientific">Ideonella lacteola</name>
    <dbReference type="NCBI Taxonomy" id="2984193"/>
    <lineage>
        <taxon>Bacteria</taxon>
        <taxon>Pseudomonadati</taxon>
        <taxon>Pseudomonadota</taxon>
        <taxon>Betaproteobacteria</taxon>
        <taxon>Burkholderiales</taxon>
        <taxon>Sphaerotilaceae</taxon>
        <taxon>Ideonella</taxon>
    </lineage>
</organism>
<keyword evidence="4 5" id="KW-0472">Membrane</keyword>
<keyword evidence="2 5" id="KW-0812">Transmembrane</keyword>
<evidence type="ECO:0000313" key="9">
    <source>
        <dbReference type="Proteomes" id="UP001371218"/>
    </source>
</evidence>
<dbReference type="SUPFAM" id="SSF144091">
    <property type="entry name" value="Rhomboid-like"/>
    <property type="match status" value="1"/>
</dbReference>
<feature type="domain" description="Peptidase S54 rhomboid" evidence="7">
    <location>
        <begin position="51"/>
        <end position="196"/>
    </location>
</feature>
<dbReference type="InterPro" id="IPR022764">
    <property type="entry name" value="Peptidase_S54_rhomboid_dom"/>
</dbReference>
<reference evidence="8 9" key="1">
    <citation type="submission" date="2024-04" db="EMBL/GenBank/DDBJ databases">
        <title>Novel species of the genus Ideonella isolated from streams.</title>
        <authorList>
            <person name="Lu H."/>
        </authorList>
    </citation>
    <scope>NUCLEOTIDE SEQUENCE [LARGE SCALE GENOMIC DNA]</scope>
    <source>
        <strain evidence="8 9">DXS29W</strain>
    </source>
</reference>
<dbReference type="GO" id="GO:0016787">
    <property type="term" value="F:hydrolase activity"/>
    <property type="evidence" value="ECO:0007669"/>
    <property type="project" value="UniProtKB-KW"/>
</dbReference>
<dbReference type="InterPro" id="IPR035952">
    <property type="entry name" value="Rhomboid-like_sf"/>
</dbReference>
<evidence type="ECO:0000256" key="3">
    <source>
        <dbReference type="ARBA" id="ARBA00022989"/>
    </source>
</evidence>
<proteinExistence type="predicted"/>
<evidence type="ECO:0000256" key="2">
    <source>
        <dbReference type="ARBA" id="ARBA00022692"/>
    </source>
</evidence>
<dbReference type="EC" id="3.4.21.-" evidence="8"/>
<dbReference type="InterPro" id="IPR023826">
    <property type="entry name" value="Rhom-like_SP_proteobac"/>
</dbReference>
<protein>
    <submittedName>
        <fullName evidence="8">Rhombosortase</fullName>
        <ecNumber evidence="8">3.4.21.-</ecNumber>
    </submittedName>
</protein>
<dbReference type="Pfam" id="PF01694">
    <property type="entry name" value="Rhomboid"/>
    <property type="match status" value="1"/>
</dbReference>
<feature type="transmembrane region" description="Helical" evidence="5">
    <location>
        <begin position="176"/>
        <end position="197"/>
    </location>
</feature>
<evidence type="ECO:0000256" key="6">
    <source>
        <dbReference type="SAM" id="SignalP"/>
    </source>
</evidence>
<dbReference type="NCBIfam" id="TIGR03902">
    <property type="entry name" value="rhom_GG_sort"/>
    <property type="match status" value="1"/>
</dbReference>
<comment type="caution">
    <text evidence="8">The sequence shown here is derived from an EMBL/GenBank/DDBJ whole genome shotgun (WGS) entry which is preliminary data.</text>
</comment>
<keyword evidence="8" id="KW-0378">Hydrolase</keyword>
<evidence type="ECO:0000313" key="8">
    <source>
        <dbReference type="EMBL" id="MEK8030443.1"/>
    </source>
</evidence>
<sequence>MHSIAPPGAVSATRGGATAWLAACTAAALGALAATQAPSAALDWQPALAGTQPWRLITSAWVHLSTQHLLMNLGGCALVGLLGWRAELPPRATLAWALAWPLTHLGLLLQPALLHYGGLSGVLHAAVAIVACHLMWGSGVRQHRLIGALLAIGLVVKVLLEAPWSGAVRAVPGWDFALAPAAHASGVVAGVIAWRLIGRAPRPNSAAGSQA</sequence>
<dbReference type="EMBL" id="JBBUTG010000003">
    <property type="protein sequence ID" value="MEK8030443.1"/>
    <property type="molecule type" value="Genomic_DNA"/>
</dbReference>
<dbReference type="Proteomes" id="UP001371218">
    <property type="component" value="Unassembled WGS sequence"/>
</dbReference>
<evidence type="ECO:0000256" key="4">
    <source>
        <dbReference type="ARBA" id="ARBA00023136"/>
    </source>
</evidence>